<keyword evidence="2" id="KW-1185">Reference proteome</keyword>
<comment type="caution">
    <text evidence="1">The sequence shown here is derived from an EMBL/GenBank/DDBJ whole genome shotgun (WGS) entry which is preliminary data.</text>
</comment>
<dbReference type="EMBL" id="BJYK01000001">
    <property type="protein sequence ID" value="GEN78573.1"/>
    <property type="molecule type" value="Genomic_DNA"/>
</dbReference>
<proteinExistence type="predicted"/>
<organism evidence="1 2">
    <name type="scientific">Actinotalea fermentans</name>
    <dbReference type="NCBI Taxonomy" id="43671"/>
    <lineage>
        <taxon>Bacteria</taxon>
        <taxon>Bacillati</taxon>
        <taxon>Actinomycetota</taxon>
        <taxon>Actinomycetes</taxon>
        <taxon>Micrococcales</taxon>
        <taxon>Cellulomonadaceae</taxon>
        <taxon>Actinotalea</taxon>
    </lineage>
</organism>
<sequence length="228" mass="24664">MRVNSAAVVRRTLLAAVAAAGAVAAYRQGRRAQLAFGATPEEEAADLPGDDLVPAADLVATRAITIRASAADVWPWLVQMGQGRGGFYSYDRLENLAGCDITSADAVVPEWQGVEVGDEVHLHPEFALPVAVVRPLEALVLHGAGPVDDEGPVPFDFTWAFVLRPAADGRTRLVVRERYGYRTGWAGRMVEPVSWVSFVMTERMLRGIRDRAERSAARSSAPKPDEDA</sequence>
<reference evidence="1 2" key="1">
    <citation type="submission" date="2019-07" db="EMBL/GenBank/DDBJ databases">
        <title>Whole genome shotgun sequence of Actinotalea fermentans NBRC 105374.</title>
        <authorList>
            <person name="Hosoyama A."/>
            <person name="Uohara A."/>
            <person name="Ohji S."/>
            <person name="Ichikawa N."/>
        </authorList>
    </citation>
    <scope>NUCLEOTIDE SEQUENCE [LARGE SCALE GENOMIC DNA]</scope>
    <source>
        <strain evidence="1 2">NBRC 105374</strain>
    </source>
</reference>
<evidence type="ECO:0008006" key="3">
    <source>
        <dbReference type="Google" id="ProtNLM"/>
    </source>
</evidence>
<dbReference type="AlphaFoldDB" id="A0A511YTQ5"/>
<evidence type="ECO:0000313" key="1">
    <source>
        <dbReference type="EMBL" id="GEN78573.1"/>
    </source>
</evidence>
<dbReference type="Proteomes" id="UP000321484">
    <property type="component" value="Unassembled WGS sequence"/>
</dbReference>
<evidence type="ECO:0000313" key="2">
    <source>
        <dbReference type="Proteomes" id="UP000321484"/>
    </source>
</evidence>
<dbReference type="SUPFAM" id="SSF55961">
    <property type="entry name" value="Bet v1-like"/>
    <property type="match status" value="1"/>
</dbReference>
<name>A0A511YTQ5_9CELL</name>
<gene>
    <name evidence="1" type="ORF">AFE02nite_03070</name>
</gene>
<protein>
    <recommendedName>
        <fullName evidence="3">SRPBCC family protein</fullName>
    </recommendedName>
</protein>
<accession>A0A511YTQ5</accession>